<protein>
    <recommendedName>
        <fullName evidence="4">Late embryogenesis abundant protein LEA-2 subgroup domain-containing protein</fullName>
    </recommendedName>
</protein>
<dbReference type="RefSeq" id="WP_310372525.1">
    <property type="nucleotide sequence ID" value="NZ_JAVDXT010000001.1"/>
</dbReference>
<sequence length="101" mass="11352">MASSFRTIFKEWLEIVAVLVAAGWALWTFYFAEVLKPEQTRGYLQLVLDVTKAGAPHVIEGTAFLPIKIDVRATNPTKRKLEVSSAYVEVYGDRFVKTGDD</sequence>
<evidence type="ECO:0000313" key="2">
    <source>
        <dbReference type="EMBL" id="MDR7377098.1"/>
    </source>
</evidence>
<organism evidence="2 3">
    <name type="scientific">Rhodoferax ferrireducens</name>
    <dbReference type="NCBI Taxonomy" id="192843"/>
    <lineage>
        <taxon>Bacteria</taxon>
        <taxon>Pseudomonadati</taxon>
        <taxon>Pseudomonadota</taxon>
        <taxon>Betaproteobacteria</taxon>
        <taxon>Burkholderiales</taxon>
        <taxon>Comamonadaceae</taxon>
        <taxon>Rhodoferax</taxon>
    </lineage>
</organism>
<reference evidence="2 3" key="1">
    <citation type="submission" date="2023-07" db="EMBL/GenBank/DDBJ databases">
        <title>Sorghum-associated microbial communities from plants grown in Nebraska, USA.</title>
        <authorList>
            <person name="Schachtman D."/>
        </authorList>
    </citation>
    <scope>NUCLEOTIDE SEQUENCE [LARGE SCALE GENOMIC DNA]</scope>
    <source>
        <strain evidence="2 3">BE313</strain>
    </source>
</reference>
<keyword evidence="1" id="KW-0812">Transmembrane</keyword>
<evidence type="ECO:0008006" key="4">
    <source>
        <dbReference type="Google" id="ProtNLM"/>
    </source>
</evidence>
<proteinExistence type="predicted"/>
<dbReference type="EMBL" id="JAVDXT010000001">
    <property type="protein sequence ID" value="MDR7377098.1"/>
    <property type="molecule type" value="Genomic_DNA"/>
</dbReference>
<keyword evidence="1" id="KW-0472">Membrane</keyword>
<comment type="caution">
    <text evidence="2">The sequence shown here is derived from an EMBL/GenBank/DDBJ whole genome shotgun (WGS) entry which is preliminary data.</text>
</comment>
<name>A0ABU2C6Y2_9BURK</name>
<keyword evidence="3" id="KW-1185">Reference proteome</keyword>
<keyword evidence="1" id="KW-1133">Transmembrane helix</keyword>
<dbReference type="Proteomes" id="UP001180487">
    <property type="component" value="Unassembled WGS sequence"/>
</dbReference>
<feature type="transmembrane region" description="Helical" evidence="1">
    <location>
        <begin position="12"/>
        <end position="32"/>
    </location>
</feature>
<evidence type="ECO:0000313" key="3">
    <source>
        <dbReference type="Proteomes" id="UP001180487"/>
    </source>
</evidence>
<accession>A0ABU2C6Y2</accession>
<gene>
    <name evidence="2" type="ORF">J2X19_001756</name>
</gene>
<evidence type="ECO:0000256" key="1">
    <source>
        <dbReference type="SAM" id="Phobius"/>
    </source>
</evidence>